<keyword evidence="4" id="KW-1185">Reference proteome</keyword>
<dbReference type="Proteomes" id="UP000540506">
    <property type="component" value="Unassembled WGS sequence"/>
</dbReference>
<dbReference type="EMBL" id="JACHJV010000001">
    <property type="protein sequence ID" value="MBB4926394.1"/>
    <property type="molecule type" value="Genomic_DNA"/>
</dbReference>
<evidence type="ECO:0000313" key="4">
    <source>
        <dbReference type="Proteomes" id="UP000540506"/>
    </source>
</evidence>
<dbReference type="InterPro" id="IPR001387">
    <property type="entry name" value="Cro/C1-type_HTH"/>
</dbReference>
<dbReference type="SUPFAM" id="SSF48452">
    <property type="entry name" value="TPR-like"/>
    <property type="match status" value="1"/>
</dbReference>
<protein>
    <submittedName>
        <fullName evidence="3">Transcriptional regulator with XRE-family HTH domain</fullName>
    </submittedName>
</protein>
<gene>
    <name evidence="3" type="ORF">FHR34_005387</name>
</gene>
<name>A0A7W7R6R5_KITKI</name>
<organism evidence="3 4">
    <name type="scientific">Kitasatospora kifunensis</name>
    <name type="common">Streptomyces kifunensis</name>
    <dbReference type="NCBI Taxonomy" id="58351"/>
    <lineage>
        <taxon>Bacteria</taxon>
        <taxon>Bacillati</taxon>
        <taxon>Actinomycetota</taxon>
        <taxon>Actinomycetes</taxon>
        <taxon>Kitasatosporales</taxon>
        <taxon>Streptomycetaceae</taxon>
        <taxon>Kitasatospora</taxon>
    </lineage>
</organism>
<dbReference type="InterPro" id="IPR010982">
    <property type="entry name" value="Lambda_DNA-bd_dom_sf"/>
</dbReference>
<dbReference type="CDD" id="cd00093">
    <property type="entry name" value="HTH_XRE"/>
    <property type="match status" value="1"/>
</dbReference>
<dbReference type="Gene3D" id="1.10.260.40">
    <property type="entry name" value="lambda repressor-like DNA-binding domains"/>
    <property type="match status" value="1"/>
</dbReference>
<accession>A0A7W7R6R5</accession>
<dbReference type="GO" id="GO:0003677">
    <property type="term" value="F:DNA binding"/>
    <property type="evidence" value="ECO:0007669"/>
    <property type="project" value="InterPro"/>
</dbReference>
<reference evidence="3 4" key="1">
    <citation type="submission" date="2020-08" db="EMBL/GenBank/DDBJ databases">
        <title>Sequencing the genomes of 1000 actinobacteria strains.</title>
        <authorList>
            <person name="Klenk H.-P."/>
        </authorList>
    </citation>
    <scope>NUCLEOTIDE SEQUENCE [LARGE SCALE GENOMIC DNA]</scope>
    <source>
        <strain evidence="3 4">DSM 41654</strain>
    </source>
</reference>
<dbReference type="RefSeq" id="WP_184939561.1">
    <property type="nucleotide sequence ID" value="NZ_JACHJV010000001.1"/>
</dbReference>
<comment type="caution">
    <text evidence="3">The sequence shown here is derived from an EMBL/GenBank/DDBJ whole genome shotgun (WGS) entry which is preliminary data.</text>
</comment>
<dbReference type="Gene3D" id="1.25.40.10">
    <property type="entry name" value="Tetratricopeptide repeat domain"/>
    <property type="match status" value="1"/>
</dbReference>
<dbReference type="AlphaFoldDB" id="A0A7W7R6R5"/>
<feature type="region of interest" description="Disordered" evidence="1">
    <location>
        <begin position="84"/>
        <end position="103"/>
    </location>
</feature>
<evidence type="ECO:0000313" key="3">
    <source>
        <dbReference type="EMBL" id="MBB4926394.1"/>
    </source>
</evidence>
<dbReference type="SUPFAM" id="SSF47413">
    <property type="entry name" value="lambda repressor-like DNA-binding domains"/>
    <property type="match status" value="1"/>
</dbReference>
<dbReference type="Pfam" id="PF13560">
    <property type="entry name" value="HTH_31"/>
    <property type="match status" value="1"/>
</dbReference>
<feature type="domain" description="HTH cro/C1-type" evidence="2">
    <location>
        <begin position="13"/>
        <end position="68"/>
    </location>
</feature>
<evidence type="ECO:0000256" key="1">
    <source>
        <dbReference type="SAM" id="MobiDB-lite"/>
    </source>
</evidence>
<dbReference type="InterPro" id="IPR011990">
    <property type="entry name" value="TPR-like_helical_dom_sf"/>
</dbReference>
<evidence type="ECO:0000259" key="2">
    <source>
        <dbReference type="PROSITE" id="PS50943"/>
    </source>
</evidence>
<dbReference type="PROSITE" id="PS50943">
    <property type="entry name" value="HTH_CROC1"/>
    <property type="match status" value="1"/>
</dbReference>
<feature type="compositionally biased region" description="Polar residues" evidence="1">
    <location>
        <begin position="84"/>
        <end position="94"/>
    </location>
</feature>
<dbReference type="SMART" id="SM00530">
    <property type="entry name" value="HTH_XRE"/>
    <property type="match status" value="1"/>
</dbReference>
<proteinExistence type="predicted"/>
<sequence>MPDQIDREVGRRINRARLRKGWDQAYLGDLVGRSESWISKVERGQLALDSVQMAGRLAELLGVDAPHLLALDLRYPNWQRGQLPVNSHVPSRPTTAPGGDAEGEPVLRRAFALGTLAGLSSAYAALSPDARDQLAARTQRGRVDRRALRELGTISRSIRRAYSSFPARALLPVAHDQIELALSLRPREQPQAERFALLNHMAEMAALAGGMLTLDLGDFEGADAYMTFAQQLARETGNAEIRALILGGRAFVESRHGGDQDDALDFALAAVDHAGRGASVRTRAWTHAVCSEMYASCGDEAGFRSALDTARTLLSGPVDDDHRWSGFSWFDLSKADGYEGGDLVAMGRWREALPALDQALQRLPEPMLRHRGTAHVGRAEAYAGAGEVVAACADGHAALDLVAQVQHKDTLRRVTQLHRSLRASAPSPAVRALGEHVLDIRTIVKTSKVA</sequence>